<dbReference type="STRING" id="665118.SAMN02983003_3379"/>
<organism evidence="15 16">
    <name type="scientific">Devosia enhydra</name>
    <dbReference type="NCBI Taxonomy" id="665118"/>
    <lineage>
        <taxon>Bacteria</taxon>
        <taxon>Pseudomonadati</taxon>
        <taxon>Pseudomonadota</taxon>
        <taxon>Alphaproteobacteria</taxon>
        <taxon>Hyphomicrobiales</taxon>
        <taxon>Devosiaceae</taxon>
        <taxon>Devosia</taxon>
    </lineage>
</organism>
<evidence type="ECO:0000256" key="7">
    <source>
        <dbReference type="ARBA" id="ARBA00023136"/>
    </source>
</evidence>
<dbReference type="Proteomes" id="UP000183447">
    <property type="component" value="Unassembled WGS sequence"/>
</dbReference>
<dbReference type="EMBL" id="FPKU01000003">
    <property type="protein sequence ID" value="SFZ86204.1"/>
    <property type="molecule type" value="Genomic_DNA"/>
</dbReference>
<evidence type="ECO:0000256" key="5">
    <source>
        <dbReference type="ARBA" id="ARBA00022692"/>
    </source>
</evidence>
<evidence type="ECO:0000256" key="3">
    <source>
        <dbReference type="ARBA" id="ARBA00022448"/>
    </source>
</evidence>
<dbReference type="InterPro" id="IPR000531">
    <property type="entry name" value="Beta-barrel_TonB"/>
</dbReference>
<dbReference type="NCBIfam" id="TIGR01785">
    <property type="entry name" value="TonB-hemin"/>
    <property type="match status" value="1"/>
</dbReference>
<sequence>MGLVRMRSAALMGGVALAVVAAQVAFAQTVNTTNVTLLERLVIGLGAPKIAIDTPQAVTVVDQEDLDRSQPTTIGDALKTVPGVTMLGSDNVLGQAFNIRGIGTTENTADAARIVVTVDGAPKFSEQYRMGSFFSDPELYKQVEVLRGPASSTLYGAGAIGGVINFTTKDASDFIAPGMTGAVRLKTQYDSNGNGTLASGILAHRLTDNFDVLAAGNWRRADDFTFGGGDLAEGTDFSTLSGLLKGTLRFGQNDEQVVRLSYQHWTSDDPDQPYVQTQIDPILNGTFGNIDRLVTDDTVVLSYENPASDNPWLDTKMSLSYSNTTNSQTGSTADLSGFPPSPTFRILDDTDYTYENLQFKVDNTAEYITEGFENYLTVGLQASHQNRLAERTATTLLQQHPEGTEDKLGLYFQNESIWNDQLTVIGGVRADFSTINPSEEIPGAYEVSNEAISPKIAALYDVTENFGVFGSLSYTERMPTIDELYSYSANNAETVFTRNMNMDLEKEKSINYEAGFTLSGNDLVQSGDAASVKMTAFYNDLYDLIATSGTRSSPTFPTDVYYANIDRAEIYGIEVEGAYNSDLFFANLAYTATWGSDLTTGLPLRTIPAHRVALTVGARVPEHNLEFGARARLVADAENSIGATNTTQVVPVEGYQTYDLFAAWKPDTGVMAGTELRASVENLFDASYRDNLASADAKGRTFKLSLSKQFDY</sequence>
<dbReference type="PROSITE" id="PS52016">
    <property type="entry name" value="TONB_DEPENDENT_REC_3"/>
    <property type="match status" value="1"/>
</dbReference>
<dbReference type="GO" id="GO:0015232">
    <property type="term" value="F:heme transmembrane transporter activity"/>
    <property type="evidence" value="ECO:0007669"/>
    <property type="project" value="InterPro"/>
</dbReference>
<dbReference type="InterPro" id="IPR037066">
    <property type="entry name" value="Plug_dom_sf"/>
</dbReference>
<gene>
    <name evidence="15" type="ORF">SAMN02983003_3379</name>
</gene>
<dbReference type="PANTHER" id="PTHR30069">
    <property type="entry name" value="TONB-DEPENDENT OUTER MEMBRANE RECEPTOR"/>
    <property type="match status" value="1"/>
</dbReference>
<keyword evidence="12" id="KW-0732">Signal</keyword>
<dbReference type="Pfam" id="PF07715">
    <property type="entry name" value="Plug"/>
    <property type="match status" value="1"/>
</dbReference>
<dbReference type="GO" id="GO:0044718">
    <property type="term" value="P:siderophore transmembrane transport"/>
    <property type="evidence" value="ECO:0007669"/>
    <property type="project" value="TreeGrafter"/>
</dbReference>
<evidence type="ECO:0000259" key="13">
    <source>
        <dbReference type="Pfam" id="PF00593"/>
    </source>
</evidence>
<evidence type="ECO:0000256" key="2">
    <source>
        <dbReference type="ARBA" id="ARBA00009810"/>
    </source>
</evidence>
<accession>A0A1K2I366</accession>
<dbReference type="Gene3D" id="2.170.130.10">
    <property type="entry name" value="TonB-dependent receptor, plug domain"/>
    <property type="match status" value="1"/>
</dbReference>
<keyword evidence="5 10" id="KW-0812">Transmembrane</keyword>
<dbReference type="SUPFAM" id="SSF56935">
    <property type="entry name" value="Porins"/>
    <property type="match status" value="1"/>
</dbReference>
<evidence type="ECO:0000256" key="8">
    <source>
        <dbReference type="ARBA" id="ARBA00023170"/>
    </source>
</evidence>
<dbReference type="GO" id="GO:0009279">
    <property type="term" value="C:cell outer membrane"/>
    <property type="evidence" value="ECO:0007669"/>
    <property type="project" value="UniProtKB-SubCell"/>
</dbReference>
<feature type="signal peptide" evidence="12">
    <location>
        <begin position="1"/>
        <end position="27"/>
    </location>
</feature>
<dbReference type="OrthoDB" id="9760333at2"/>
<keyword evidence="3 10" id="KW-0813">Transport</keyword>
<keyword evidence="4 10" id="KW-1134">Transmembrane beta strand</keyword>
<keyword evidence="6 11" id="KW-0798">TonB box</keyword>
<reference evidence="15 16" key="1">
    <citation type="submission" date="2016-11" db="EMBL/GenBank/DDBJ databases">
        <authorList>
            <person name="Jaros S."/>
            <person name="Januszkiewicz K."/>
            <person name="Wedrychowicz H."/>
        </authorList>
    </citation>
    <scope>NUCLEOTIDE SEQUENCE [LARGE SCALE GENOMIC DNA]</scope>
    <source>
        <strain evidence="15 16">ATCC 23634</strain>
    </source>
</reference>
<evidence type="ECO:0000259" key="14">
    <source>
        <dbReference type="Pfam" id="PF07715"/>
    </source>
</evidence>
<dbReference type="InterPro" id="IPR036942">
    <property type="entry name" value="Beta-barrel_TonB_sf"/>
</dbReference>
<feature type="domain" description="TonB-dependent receptor plug" evidence="14">
    <location>
        <begin position="52"/>
        <end position="163"/>
    </location>
</feature>
<evidence type="ECO:0000256" key="11">
    <source>
        <dbReference type="RuleBase" id="RU003357"/>
    </source>
</evidence>
<dbReference type="PANTHER" id="PTHR30069:SF41">
    <property type="entry name" value="HEME_HEMOPEXIN UTILIZATION PROTEIN C"/>
    <property type="match status" value="1"/>
</dbReference>
<dbReference type="CDD" id="cd01347">
    <property type="entry name" value="ligand_gated_channel"/>
    <property type="match status" value="1"/>
</dbReference>
<feature type="domain" description="TonB-dependent receptor-like beta-barrel" evidence="13">
    <location>
        <begin position="253"/>
        <end position="683"/>
    </location>
</feature>
<dbReference type="Gene3D" id="2.40.170.20">
    <property type="entry name" value="TonB-dependent receptor, beta-barrel domain"/>
    <property type="match status" value="1"/>
</dbReference>
<evidence type="ECO:0000256" key="4">
    <source>
        <dbReference type="ARBA" id="ARBA00022452"/>
    </source>
</evidence>
<dbReference type="AlphaFoldDB" id="A0A1K2I366"/>
<dbReference type="GO" id="GO:0015344">
    <property type="term" value="F:siderophore uptake transmembrane transporter activity"/>
    <property type="evidence" value="ECO:0007669"/>
    <property type="project" value="TreeGrafter"/>
</dbReference>
<evidence type="ECO:0000256" key="9">
    <source>
        <dbReference type="ARBA" id="ARBA00023237"/>
    </source>
</evidence>
<dbReference type="InterPro" id="IPR012910">
    <property type="entry name" value="Plug_dom"/>
</dbReference>
<dbReference type="RefSeq" id="WP_072345628.1">
    <property type="nucleotide sequence ID" value="NZ_FPKU01000003.1"/>
</dbReference>
<keyword evidence="9 10" id="KW-0998">Cell outer membrane</keyword>
<evidence type="ECO:0000256" key="6">
    <source>
        <dbReference type="ARBA" id="ARBA00023077"/>
    </source>
</evidence>
<keyword evidence="16" id="KW-1185">Reference proteome</keyword>
<evidence type="ECO:0000313" key="16">
    <source>
        <dbReference type="Proteomes" id="UP000183447"/>
    </source>
</evidence>
<evidence type="ECO:0000256" key="1">
    <source>
        <dbReference type="ARBA" id="ARBA00004571"/>
    </source>
</evidence>
<evidence type="ECO:0000256" key="12">
    <source>
        <dbReference type="SAM" id="SignalP"/>
    </source>
</evidence>
<dbReference type="Pfam" id="PF00593">
    <property type="entry name" value="TonB_dep_Rec_b-barrel"/>
    <property type="match status" value="1"/>
</dbReference>
<feature type="chain" id="PRO_5012950351" evidence="12">
    <location>
        <begin position="28"/>
        <end position="712"/>
    </location>
</feature>
<keyword evidence="7 10" id="KW-0472">Membrane</keyword>
<comment type="similarity">
    <text evidence="2 10 11">Belongs to the TonB-dependent receptor family.</text>
</comment>
<keyword evidence="8 15" id="KW-0675">Receptor</keyword>
<evidence type="ECO:0000313" key="15">
    <source>
        <dbReference type="EMBL" id="SFZ86204.1"/>
    </source>
</evidence>
<name>A0A1K2I366_9HYPH</name>
<evidence type="ECO:0000256" key="10">
    <source>
        <dbReference type="PROSITE-ProRule" id="PRU01360"/>
    </source>
</evidence>
<protein>
    <submittedName>
        <fullName evidence="15">Hemoglobin/transferrin/lactoferrin receptor protein</fullName>
    </submittedName>
</protein>
<dbReference type="InterPro" id="IPR011276">
    <property type="entry name" value="TonB_haem/Hb_rcpt"/>
</dbReference>
<dbReference type="InterPro" id="IPR039426">
    <property type="entry name" value="TonB-dep_rcpt-like"/>
</dbReference>
<proteinExistence type="inferred from homology"/>
<comment type="subcellular location">
    <subcellularLocation>
        <location evidence="1 10">Cell outer membrane</location>
        <topology evidence="1 10">Multi-pass membrane protein</topology>
    </subcellularLocation>
</comment>